<dbReference type="SUPFAM" id="SSF46689">
    <property type="entry name" value="Homeodomain-like"/>
    <property type="match status" value="1"/>
</dbReference>
<dbReference type="SUPFAM" id="SSF48498">
    <property type="entry name" value="Tetracyclin repressor-like, C-terminal domain"/>
    <property type="match status" value="1"/>
</dbReference>
<proteinExistence type="predicted"/>
<gene>
    <name evidence="4" type="ORF">QE367_002796</name>
</gene>
<dbReference type="PANTHER" id="PTHR30055:SF226">
    <property type="entry name" value="HTH-TYPE TRANSCRIPTIONAL REGULATOR PKSA"/>
    <property type="match status" value="1"/>
</dbReference>
<evidence type="ECO:0000259" key="3">
    <source>
        <dbReference type="PROSITE" id="PS50977"/>
    </source>
</evidence>
<evidence type="ECO:0000256" key="1">
    <source>
        <dbReference type="ARBA" id="ARBA00023125"/>
    </source>
</evidence>
<feature type="domain" description="HTH tetR-type" evidence="3">
    <location>
        <begin position="27"/>
        <end position="87"/>
    </location>
</feature>
<dbReference type="PANTHER" id="PTHR30055">
    <property type="entry name" value="HTH-TYPE TRANSCRIPTIONAL REGULATOR RUTR"/>
    <property type="match status" value="1"/>
</dbReference>
<dbReference type="PROSITE" id="PS50977">
    <property type="entry name" value="HTH_TETR_2"/>
    <property type="match status" value="1"/>
</dbReference>
<organism evidence="4 5">
    <name type="scientific">Microbacterium paludicola</name>
    <dbReference type="NCBI Taxonomy" id="300019"/>
    <lineage>
        <taxon>Bacteria</taxon>
        <taxon>Bacillati</taxon>
        <taxon>Actinomycetota</taxon>
        <taxon>Actinomycetes</taxon>
        <taxon>Micrococcales</taxon>
        <taxon>Microbacteriaceae</taxon>
        <taxon>Microbacterium</taxon>
    </lineage>
</organism>
<accession>A0ABU1I3X7</accession>
<sequence>MHGIEVFYARVMPSDAAHPRGPYAKSAARRAEIVASATVVFGTHGYRGGSLRQIAKQLDLSLTTVMHHFPTKVSLLAAVLEQEDAADTDFPARAARDGFIPSVLAIVERNLARRELVRMFSIVSAEATHPEHEAHAWLLERYRAVTETYAATIADDRARGRLEADDDPRALADLVISGWEGIQIRWLTDDTDPVAAMRLLLTGLLRPRA</sequence>
<dbReference type="InterPro" id="IPR009057">
    <property type="entry name" value="Homeodomain-like_sf"/>
</dbReference>
<dbReference type="InterPro" id="IPR001647">
    <property type="entry name" value="HTH_TetR"/>
</dbReference>
<evidence type="ECO:0000256" key="2">
    <source>
        <dbReference type="PROSITE-ProRule" id="PRU00335"/>
    </source>
</evidence>
<protein>
    <submittedName>
        <fullName evidence="4">AcrR family transcriptional regulator</fullName>
    </submittedName>
</protein>
<feature type="DNA-binding region" description="H-T-H motif" evidence="2">
    <location>
        <begin position="50"/>
        <end position="69"/>
    </location>
</feature>
<keyword evidence="1 2" id="KW-0238">DNA-binding</keyword>
<dbReference type="Gene3D" id="1.10.357.10">
    <property type="entry name" value="Tetracycline Repressor, domain 2"/>
    <property type="match status" value="1"/>
</dbReference>
<dbReference type="InterPro" id="IPR036271">
    <property type="entry name" value="Tet_transcr_reg_TetR-rel_C_sf"/>
</dbReference>
<evidence type="ECO:0000313" key="5">
    <source>
        <dbReference type="Proteomes" id="UP001260188"/>
    </source>
</evidence>
<dbReference type="Pfam" id="PF00440">
    <property type="entry name" value="TetR_N"/>
    <property type="match status" value="1"/>
</dbReference>
<reference evidence="4 5" key="1">
    <citation type="submission" date="2023-08" db="EMBL/GenBank/DDBJ databases">
        <title>Functional and genomic diversity of the sorghum phyllosphere microbiome.</title>
        <authorList>
            <person name="Shade A."/>
        </authorList>
    </citation>
    <scope>NUCLEOTIDE SEQUENCE [LARGE SCALE GENOMIC DNA]</scope>
    <source>
        <strain evidence="4 5">SORGH_AS_0919</strain>
    </source>
</reference>
<name>A0ABU1I3X7_9MICO</name>
<keyword evidence="5" id="KW-1185">Reference proteome</keyword>
<evidence type="ECO:0000313" key="4">
    <source>
        <dbReference type="EMBL" id="MDR6168592.1"/>
    </source>
</evidence>
<dbReference type="InterPro" id="IPR050109">
    <property type="entry name" value="HTH-type_TetR-like_transc_reg"/>
</dbReference>
<dbReference type="EMBL" id="JAVIZA010000001">
    <property type="protein sequence ID" value="MDR6168592.1"/>
    <property type="molecule type" value="Genomic_DNA"/>
</dbReference>
<dbReference type="Proteomes" id="UP001260188">
    <property type="component" value="Unassembled WGS sequence"/>
</dbReference>
<comment type="caution">
    <text evidence="4">The sequence shown here is derived from an EMBL/GenBank/DDBJ whole genome shotgun (WGS) entry which is preliminary data.</text>
</comment>